<dbReference type="PANTHER" id="PTHR37482:SF1">
    <property type="entry name" value="OUTER MEMBRANE PROTEIN ASSEMBLY FACTOR BAME"/>
    <property type="match status" value="1"/>
</dbReference>
<dbReference type="Proteomes" id="UP000647424">
    <property type="component" value="Unassembled WGS sequence"/>
</dbReference>
<keyword evidence="1 4" id="KW-0732">Signal</keyword>
<reference evidence="7" key="1">
    <citation type="submission" date="2020-09" db="EMBL/GenBank/DDBJ databases">
        <title>Genome seq and assembly of Limnohabitants sp.</title>
        <authorList>
            <person name="Chhetri G."/>
        </authorList>
    </citation>
    <scope>NUCLEOTIDE SEQUENCE</scope>
    <source>
        <strain evidence="7">JUR4</strain>
    </source>
</reference>
<comment type="function">
    <text evidence="4">Part of the outer membrane protein assembly complex, which is involved in assembly and insertion of beta-barrel proteins into the outer membrane.</text>
</comment>
<dbReference type="AlphaFoldDB" id="A0A927IL69"/>
<keyword evidence="4" id="KW-0449">Lipoprotein</keyword>
<keyword evidence="8" id="KW-1185">Reference proteome</keyword>
<dbReference type="GO" id="GO:0043165">
    <property type="term" value="P:Gram-negative-bacterium-type cell outer membrane assembly"/>
    <property type="evidence" value="ECO:0007669"/>
    <property type="project" value="UniProtKB-UniRule"/>
</dbReference>
<gene>
    <name evidence="4" type="primary">bamE</name>
    <name evidence="7" type="ORF">IC609_07615</name>
</gene>
<dbReference type="InterPro" id="IPR037873">
    <property type="entry name" value="BamE-like"/>
</dbReference>
<sequence length="180" mass="19841">MTAIRTFRFFGACVAIVSLTAGLVGCGGFQNPWSQDTFKPYVPEVVQGNFVSKEQRQALRIGMPRSQVRDVLGTPLVSSLFHADRWDYAFSIKRQGVPEQKFHLTVTFKNEALADIEGDELPSEAEFVQRLSSGRKPARVPTLQASEEQLSKFPPARPVAQPQTAPALPASYPPLEAPAR</sequence>
<dbReference type="PANTHER" id="PTHR37482">
    <property type="entry name" value="OUTER MEMBRANE PROTEIN ASSEMBLY FACTOR BAME"/>
    <property type="match status" value="1"/>
</dbReference>
<feature type="compositionally biased region" description="Pro residues" evidence="5">
    <location>
        <begin position="171"/>
        <end position="180"/>
    </location>
</feature>
<comment type="subunit">
    <text evidence="4">Part of the Bam complex.</text>
</comment>
<dbReference type="PROSITE" id="PS51257">
    <property type="entry name" value="PROKAR_LIPOPROTEIN"/>
    <property type="match status" value="1"/>
</dbReference>
<dbReference type="EMBL" id="JACYFT010000001">
    <property type="protein sequence ID" value="MBD8050408.1"/>
    <property type="molecule type" value="Genomic_DNA"/>
</dbReference>
<dbReference type="GO" id="GO:0030674">
    <property type="term" value="F:protein-macromolecule adaptor activity"/>
    <property type="evidence" value="ECO:0007669"/>
    <property type="project" value="TreeGrafter"/>
</dbReference>
<proteinExistence type="inferred from homology"/>
<dbReference type="GO" id="GO:1990063">
    <property type="term" value="C:Bam protein complex"/>
    <property type="evidence" value="ECO:0007669"/>
    <property type="project" value="TreeGrafter"/>
</dbReference>
<dbReference type="InterPro" id="IPR007450">
    <property type="entry name" value="BamE_dom"/>
</dbReference>
<dbReference type="HAMAP" id="MF_00925">
    <property type="entry name" value="OM_assembly_BamE"/>
    <property type="match status" value="1"/>
</dbReference>
<keyword evidence="4" id="KW-0564">Palmitate</keyword>
<dbReference type="RefSeq" id="WP_191818798.1">
    <property type="nucleotide sequence ID" value="NZ_JACYFT010000001.1"/>
</dbReference>
<dbReference type="Pfam" id="PF04355">
    <property type="entry name" value="BamE"/>
    <property type="match status" value="1"/>
</dbReference>
<keyword evidence="2 4" id="KW-0472">Membrane</keyword>
<comment type="similarity">
    <text evidence="4">Belongs to the BamE family.</text>
</comment>
<comment type="subcellular location">
    <subcellularLocation>
        <location evidence="4">Cell outer membrane</location>
        <topology evidence="4">Lipid-anchor</topology>
    </subcellularLocation>
</comment>
<name>A0A927IL69_9BURK</name>
<organism evidence="7 8">
    <name type="scientific">Limnohabitans radicicola</name>
    <dbReference type="NCBI Taxonomy" id="2771427"/>
    <lineage>
        <taxon>Bacteria</taxon>
        <taxon>Pseudomonadati</taxon>
        <taxon>Pseudomonadota</taxon>
        <taxon>Betaproteobacteria</taxon>
        <taxon>Burkholderiales</taxon>
        <taxon>Comamonadaceae</taxon>
        <taxon>Limnohabitans</taxon>
    </lineage>
</organism>
<evidence type="ECO:0000313" key="8">
    <source>
        <dbReference type="Proteomes" id="UP000647424"/>
    </source>
</evidence>
<keyword evidence="3 4" id="KW-0998">Cell outer membrane</keyword>
<dbReference type="InterPro" id="IPR026592">
    <property type="entry name" value="BamE"/>
</dbReference>
<feature type="domain" description="Outer membrane protein assembly factor BamE" evidence="6">
    <location>
        <begin position="48"/>
        <end position="117"/>
    </location>
</feature>
<evidence type="ECO:0000256" key="2">
    <source>
        <dbReference type="ARBA" id="ARBA00023136"/>
    </source>
</evidence>
<evidence type="ECO:0000256" key="4">
    <source>
        <dbReference type="HAMAP-Rule" id="MF_00925"/>
    </source>
</evidence>
<protein>
    <recommendedName>
        <fullName evidence="4">Outer membrane protein assembly factor BamE</fullName>
    </recommendedName>
</protein>
<evidence type="ECO:0000256" key="3">
    <source>
        <dbReference type="ARBA" id="ARBA00023237"/>
    </source>
</evidence>
<feature type="region of interest" description="Disordered" evidence="5">
    <location>
        <begin position="132"/>
        <end position="180"/>
    </location>
</feature>
<evidence type="ECO:0000259" key="6">
    <source>
        <dbReference type="Pfam" id="PF04355"/>
    </source>
</evidence>
<dbReference type="GO" id="GO:0051205">
    <property type="term" value="P:protein insertion into membrane"/>
    <property type="evidence" value="ECO:0007669"/>
    <property type="project" value="UniProtKB-UniRule"/>
</dbReference>
<evidence type="ECO:0000256" key="1">
    <source>
        <dbReference type="ARBA" id="ARBA00022729"/>
    </source>
</evidence>
<comment type="caution">
    <text evidence="7">The sequence shown here is derived from an EMBL/GenBank/DDBJ whole genome shotgun (WGS) entry which is preliminary data.</text>
</comment>
<evidence type="ECO:0000256" key="5">
    <source>
        <dbReference type="SAM" id="MobiDB-lite"/>
    </source>
</evidence>
<dbReference type="Gene3D" id="3.30.1450.10">
    <property type="match status" value="1"/>
</dbReference>
<evidence type="ECO:0000313" key="7">
    <source>
        <dbReference type="EMBL" id="MBD8050408.1"/>
    </source>
</evidence>
<accession>A0A927IL69</accession>